<name>A0A3A8P8B5_9BACT</name>
<accession>A0A3A8P8B5</accession>
<reference evidence="2" key="1">
    <citation type="submission" date="2018-09" db="EMBL/GenBank/DDBJ databases">
        <authorList>
            <person name="Livingstone P.G."/>
            <person name="Whitworth D.E."/>
        </authorList>
    </citation>
    <scope>NUCLEOTIDE SEQUENCE [LARGE SCALE GENOMIC DNA]</scope>
    <source>
        <strain evidence="2">CA051B</strain>
    </source>
</reference>
<comment type="caution">
    <text evidence="1">The sequence shown here is derived from an EMBL/GenBank/DDBJ whole genome shotgun (WGS) entry which is preliminary data.</text>
</comment>
<dbReference type="SUPFAM" id="SSF81901">
    <property type="entry name" value="HCP-like"/>
    <property type="match status" value="1"/>
</dbReference>
<gene>
    <name evidence="1" type="ORF">D7V93_27645</name>
</gene>
<evidence type="ECO:0008006" key="3">
    <source>
        <dbReference type="Google" id="ProtNLM"/>
    </source>
</evidence>
<proteinExistence type="predicted"/>
<sequence>MPLLASALPPLEGGCHDLGILYQEGRGVPKDERKAARLIKQACRGDRTEPGRAARTWREVFEASTGNRAGTLGRG</sequence>
<dbReference type="Proteomes" id="UP000272888">
    <property type="component" value="Unassembled WGS sequence"/>
</dbReference>
<protein>
    <recommendedName>
        <fullName evidence="3">Sel1 repeat family protein</fullName>
    </recommendedName>
</protein>
<evidence type="ECO:0000313" key="2">
    <source>
        <dbReference type="Proteomes" id="UP000272888"/>
    </source>
</evidence>
<dbReference type="EMBL" id="RAWB01000349">
    <property type="protein sequence ID" value="RKH52716.1"/>
    <property type="molecule type" value="Genomic_DNA"/>
</dbReference>
<dbReference type="Gene3D" id="1.25.40.10">
    <property type="entry name" value="Tetratricopeptide repeat domain"/>
    <property type="match status" value="1"/>
</dbReference>
<organism evidence="1 2">
    <name type="scientific">Corallococcus llansteffanensis</name>
    <dbReference type="NCBI Taxonomy" id="2316731"/>
    <lineage>
        <taxon>Bacteria</taxon>
        <taxon>Pseudomonadati</taxon>
        <taxon>Myxococcota</taxon>
        <taxon>Myxococcia</taxon>
        <taxon>Myxococcales</taxon>
        <taxon>Cystobacterineae</taxon>
        <taxon>Myxococcaceae</taxon>
        <taxon>Corallococcus</taxon>
    </lineage>
</organism>
<dbReference type="InterPro" id="IPR011990">
    <property type="entry name" value="TPR-like_helical_dom_sf"/>
</dbReference>
<keyword evidence="2" id="KW-1185">Reference proteome</keyword>
<dbReference type="SMART" id="SM00671">
    <property type="entry name" value="SEL1"/>
    <property type="match status" value="1"/>
</dbReference>
<dbReference type="InterPro" id="IPR006597">
    <property type="entry name" value="Sel1-like"/>
</dbReference>
<evidence type="ECO:0000313" key="1">
    <source>
        <dbReference type="EMBL" id="RKH52716.1"/>
    </source>
</evidence>
<dbReference type="AlphaFoldDB" id="A0A3A8P8B5"/>